<evidence type="ECO:0000313" key="1">
    <source>
        <dbReference type="EMBL" id="CAI9268458.1"/>
    </source>
</evidence>
<evidence type="ECO:0000313" key="2">
    <source>
        <dbReference type="Proteomes" id="UP001177003"/>
    </source>
</evidence>
<sequence length="212" mass="24667">MERLTGEKCENFSYCLLDIDFPKGLRLIRNENDYSTFISILCEYGVELPFYVDHFGTTNMQEWLDEKREEVVDTIHEEVVDDLQDDGETDEIWHTDDNANPHFFKKDNDLDCEIRENIGEGEPVDVDMGENEDDEADVSTDLRNIFNKGQPWKEPQPVLGRDANNGIFPIAWVGVCVENKDNWKWFIDNLTEYLNLQCQGFGVVLIPKQHKV</sequence>
<name>A0AA35YDC7_LACSI</name>
<organism evidence="1 2">
    <name type="scientific">Lactuca saligna</name>
    <name type="common">Willowleaf lettuce</name>
    <dbReference type="NCBI Taxonomy" id="75948"/>
    <lineage>
        <taxon>Eukaryota</taxon>
        <taxon>Viridiplantae</taxon>
        <taxon>Streptophyta</taxon>
        <taxon>Embryophyta</taxon>
        <taxon>Tracheophyta</taxon>
        <taxon>Spermatophyta</taxon>
        <taxon>Magnoliopsida</taxon>
        <taxon>eudicotyledons</taxon>
        <taxon>Gunneridae</taxon>
        <taxon>Pentapetalae</taxon>
        <taxon>asterids</taxon>
        <taxon>campanulids</taxon>
        <taxon>Asterales</taxon>
        <taxon>Asteraceae</taxon>
        <taxon>Cichorioideae</taxon>
        <taxon>Cichorieae</taxon>
        <taxon>Lactucinae</taxon>
        <taxon>Lactuca</taxon>
    </lineage>
</organism>
<dbReference type="AlphaFoldDB" id="A0AA35YDC7"/>
<reference evidence="1" key="1">
    <citation type="submission" date="2023-04" db="EMBL/GenBank/DDBJ databases">
        <authorList>
            <person name="Vijverberg K."/>
            <person name="Xiong W."/>
            <person name="Schranz E."/>
        </authorList>
    </citation>
    <scope>NUCLEOTIDE SEQUENCE</scope>
</reference>
<keyword evidence="2" id="KW-1185">Reference proteome</keyword>
<dbReference type="Proteomes" id="UP001177003">
    <property type="component" value="Chromosome 1"/>
</dbReference>
<accession>A0AA35YDC7</accession>
<dbReference type="PANTHER" id="PTHR31973">
    <property type="entry name" value="POLYPROTEIN, PUTATIVE-RELATED"/>
    <property type="match status" value="1"/>
</dbReference>
<gene>
    <name evidence="1" type="ORF">LSALG_LOCUS8883</name>
</gene>
<protein>
    <recommendedName>
        <fullName evidence="3">MULE transposase domain-containing protein</fullName>
    </recommendedName>
</protein>
<evidence type="ECO:0008006" key="3">
    <source>
        <dbReference type="Google" id="ProtNLM"/>
    </source>
</evidence>
<proteinExistence type="predicted"/>
<dbReference type="EMBL" id="OX465077">
    <property type="protein sequence ID" value="CAI9268458.1"/>
    <property type="molecule type" value="Genomic_DNA"/>
</dbReference>
<dbReference type="PANTHER" id="PTHR31973:SF189">
    <property type="entry name" value="TRANSPOSASE, MUDR, PLANT, MULE TRANSPOSASE DOMAIN PROTEIN-RELATED"/>
    <property type="match status" value="1"/>
</dbReference>